<evidence type="ECO:0000256" key="12">
    <source>
        <dbReference type="RuleBase" id="RU003784"/>
    </source>
</evidence>
<dbReference type="PANTHER" id="PTHR11088:SF60">
    <property type="entry name" value="TRNA DIMETHYLALLYLTRANSFERASE"/>
    <property type="match status" value="1"/>
</dbReference>
<comment type="caution">
    <text evidence="14">The sequence shown here is derived from an EMBL/GenBank/DDBJ whole genome shotgun (WGS) entry which is preliminary data.</text>
</comment>
<comment type="function">
    <text evidence="2 10 12">Catalyzes the transfer of a dimethylallyl group onto the adenine at position 37 in tRNAs that read codons beginning with uridine, leading to the formation of N6-(dimethylallyl)adenosine (i(6)A).</text>
</comment>
<evidence type="ECO:0000313" key="15">
    <source>
        <dbReference type="Proteomes" id="UP000274271"/>
    </source>
</evidence>
<dbReference type="AlphaFoldDB" id="A0A3P1CCE0"/>
<comment type="catalytic activity">
    <reaction evidence="9 10 11">
        <text>adenosine(37) in tRNA + dimethylallyl diphosphate = N(6)-dimethylallyladenosine(37) in tRNA + diphosphate</text>
        <dbReference type="Rhea" id="RHEA:26482"/>
        <dbReference type="Rhea" id="RHEA-COMP:10162"/>
        <dbReference type="Rhea" id="RHEA-COMP:10375"/>
        <dbReference type="ChEBI" id="CHEBI:33019"/>
        <dbReference type="ChEBI" id="CHEBI:57623"/>
        <dbReference type="ChEBI" id="CHEBI:74411"/>
        <dbReference type="ChEBI" id="CHEBI:74415"/>
        <dbReference type="EC" id="2.5.1.75"/>
    </reaction>
</comment>
<evidence type="ECO:0000256" key="4">
    <source>
        <dbReference type="ARBA" id="ARBA00022679"/>
    </source>
</evidence>
<evidence type="ECO:0000256" key="10">
    <source>
        <dbReference type="HAMAP-Rule" id="MF_00185"/>
    </source>
</evidence>
<feature type="site" description="Interaction with substrate tRNA" evidence="10">
    <location>
        <position position="126"/>
    </location>
</feature>
<dbReference type="HAMAP" id="MF_00185">
    <property type="entry name" value="IPP_trans"/>
    <property type="match status" value="1"/>
</dbReference>
<comment type="cofactor">
    <cofactor evidence="1 10">
        <name>Mg(2+)</name>
        <dbReference type="ChEBI" id="CHEBI:18420"/>
    </cofactor>
</comment>
<dbReference type="GO" id="GO:0005524">
    <property type="term" value="F:ATP binding"/>
    <property type="evidence" value="ECO:0007669"/>
    <property type="project" value="UniProtKB-UniRule"/>
</dbReference>
<keyword evidence="6 10" id="KW-0547">Nucleotide-binding</keyword>
<dbReference type="RefSeq" id="WP_124910010.1">
    <property type="nucleotide sequence ID" value="NZ_RQJP01000006.1"/>
</dbReference>
<dbReference type="EMBL" id="RQJP01000006">
    <property type="protein sequence ID" value="RRB10918.1"/>
    <property type="molecule type" value="Genomic_DNA"/>
</dbReference>
<feature type="site" description="Interaction with substrate tRNA" evidence="10">
    <location>
        <position position="103"/>
    </location>
</feature>
<sequence>MPKSLVILGPTASGKTRLAVHVARRLNGEIISVDSRQVYRGMDIGTGKDLDEYRVDNQTIPYHLINIVDAGSDYNLYQYQQDFNHIFPQIRARGHVPILCGGTGLYLEAVLKGHRYTAIPINEELRAKLKTRTDDELLERFQQVPSAYAVLADTSTRKRLIRAIEIAMYLTQNPKIDLSGPVSLPDMVVFGIDLPVEVRRQRISDRLHQRLQNGLIDEVQRLLESGIPAEKLIFYGLEYKFITHYLHGELDYATLSVRLETAIHQFAKRQMTFFRKLERDGLRIHWLDGRLPIHHLVDRITADLQEIPQTLHS</sequence>
<evidence type="ECO:0000256" key="1">
    <source>
        <dbReference type="ARBA" id="ARBA00001946"/>
    </source>
</evidence>
<dbReference type="PANTHER" id="PTHR11088">
    <property type="entry name" value="TRNA DIMETHYLALLYLTRANSFERASE"/>
    <property type="match status" value="1"/>
</dbReference>
<evidence type="ECO:0000256" key="2">
    <source>
        <dbReference type="ARBA" id="ARBA00003213"/>
    </source>
</evidence>
<organism evidence="14 15">
    <name type="scientific">Larkinella knui</name>
    <dbReference type="NCBI Taxonomy" id="2025310"/>
    <lineage>
        <taxon>Bacteria</taxon>
        <taxon>Pseudomonadati</taxon>
        <taxon>Bacteroidota</taxon>
        <taxon>Cytophagia</taxon>
        <taxon>Cytophagales</taxon>
        <taxon>Spirosomataceae</taxon>
        <taxon>Larkinella</taxon>
    </lineage>
</organism>
<dbReference type="GO" id="GO:0052381">
    <property type="term" value="F:tRNA dimethylallyltransferase activity"/>
    <property type="evidence" value="ECO:0007669"/>
    <property type="project" value="UniProtKB-UniRule"/>
</dbReference>
<proteinExistence type="inferred from homology"/>
<dbReference type="OrthoDB" id="9776390at2"/>
<evidence type="ECO:0000256" key="3">
    <source>
        <dbReference type="ARBA" id="ARBA00005842"/>
    </source>
</evidence>
<dbReference type="Gene3D" id="3.40.50.300">
    <property type="entry name" value="P-loop containing nucleotide triphosphate hydrolases"/>
    <property type="match status" value="1"/>
</dbReference>
<dbReference type="InterPro" id="IPR027417">
    <property type="entry name" value="P-loop_NTPase"/>
</dbReference>
<dbReference type="NCBIfam" id="TIGR00174">
    <property type="entry name" value="miaA"/>
    <property type="match status" value="1"/>
</dbReference>
<dbReference type="Pfam" id="PF01715">
    <property type="entry name" value="IPPT"/>
    <property type="match status" value="1"/>
</dbReference>
<evidence type="ECO:0000256" key="5">
    <source>
        <dbReference type="ARBA" id="ARBA00022694"/>
    </source>
</evidence>
<feature type="binding site" evidence="10">
    <location>
        <begin position="11"/>
        <end position="16"/>
    </location>
    <ligand>
        <name>substrate</name>
    </ligand>
</feature>
<name>A0A3P1CCE0_9BACT</name>
<dbReference type="InterPro" id="IPR039657">
    <property type="entry name" value="Dimethylallyltransferase"/>
</dbReference>
<dbReference type="Gene3D" id="1.10.287.890">
    <property type="entry name" value="Crystal structure of tRNA isopentenylpyrophosphate transferase (bh2366) domain"/>
    <property type="match status" value="1"/>
</dbReference>
<reference evidence="14 15" key="1">
    <citation type="submission" date="2018-11" db="EMBL/GenBank/DDBJ databases">
        <authorList>
            <person name="Zhou Z."/>
            <person name="Wang G."/>
        </authorList>
    </citation>
    <scope>NUCLEOTIDE SEQUENCE [LARGE SCALE GENOMIC DNA]</scope>
    <source>
        <strain evidence="14 15">KCTC42998</strain>
    </source>
</reference>
<evidence type="ECO:0000256" key="7">
    <source>
        <dbReference type="ARBA" id="ARBA00022840"/>
    </source>
</evidence>
<dbReference type="GO" id="GO:0006400">
    <property type="term" value="P:tRNA modification"/>
    <property type="evidence" value="ECO:0007669"/>
    <property type="project" value="TreeGrafter"/>
</dbReference>
<comment type="subunit">
    <text evidence="10">Monomer.</text>
</comment>
<keyword evidence="15" id="KW-1185">Reference proteome</keyword>
<feature type="region of interest" description="Interaction with substrate tRNA" evidence="10">
    <location>
        <begin position="34"/>
        <end position="37"/>
    </location>
</feature>
<dbReference type="EC" id="2.5.1.75" evidence="10"/>
<keyword evidence="5 10" id="KW-0819">tRNA processing</keyword>
<dbReference type="Proteomes" id="UP000274271">
    <property type="component" value="Unassembled WGS sequence"/>
</dbReference>
<keyword evidence="7 10" id="KW-0067">ATP-binding</keyword>
<evidence type="ECO:0000256" key="13">
    <source>
        <dbReference type="RuleBase" id="RU003785"/>
    </source>
</evidence>
<comment type="similarity">
    <text evidence="3 10 13">Belongs to the IPP transferase family.</text>
</comment>
<comment type="caution">
    <text evidence="10">Lacks conserved residue(s) required for the propagation of feature annotation.</text>
</comment>
<gene>
    <name evidence="10 14" type="primary">miaA</name>
    <name evidence="14" type="ORF">EHT87_27635</name>
</gene>
<evidence type="ECO:0000256" key="6">
    <source>
        <dbReference type="ARBA" id="ARBA00022741"/>
    </source>
</evidence>
<evidence type="ECO:0000256" key="11">
    <source>
        <dbReference type="RuleBase" id="RU003783"/>
    </source>
</evidence>
<dbReference type="InterPro" id="IPR018022">
    <property type="entry name" value="IPT"/>
</dbReference>
<keyword evidence="8 10" id="KW-0460">Magnesium</keyword>
<protein>
    <recommendedName>
        <fullName evidence="10">tRNA dimethylallyltransferase</fullName>
        <ecNumber evidence="10">2.5.1.75</ecNumber>
    </recommendedName>
    <alternativeName>
        <fullName evidence="10">Dimethylallyl diphosphate:tRNA dimethylallyltransferase</fullName>
        <shortName evidence="10">DMAPP:tRNA dimethylallyltransferase</shortName>
        <shortName evidence="10">DMATase</shortName>
    </alternativeName>
    <alternativeName>
        <fullName evidence="10">Isopentenyl-diphosphate:tRNA isopentenyltransferase</fullName>
        <shortName evidence="10">IPP transferase</shortName>
        <shortName evidence="10">IPPT</shortName>
        <shortName evidence="10">IPTase</shortName>
    </alternativeName>
</protein>
<evidence type="ECO:0000313" key="14">
    <source>
        <dbReference type="EMBL" id="RRB10918.1"/>
    </source>
</evidence>
<feature type="binding site" evidence="10">
    <location>
        <begin position="9"/>
        <end position="16"/>
    </location>
    <ligand>
        <name>ATP</name>
        <dbReference type="ChEBI" id="CHEBI:30616"/>
    </ligand>
</feature>
<dbReference type="SUPFAM" id="SSF52540">
    <property type="entry name" value="P-loop containing nucleoside triphosphate hydrolases"/>
    <property type="match status" value="2"/>
</dbReference>
<evidence type="ECO:0000256" key="8">
    <source>
        <dbReference type="ARBA" id="ARBA00022842"/>
    </source>
</evidence>
<keyword evidence="4 10" id="KW-0808">Transferase</keyword>
<accession>A0A3P1CCE0</accession>
<evidence type="ECO:0000256" key="9">
    <source>
        <dbReference type="ARBA" id="ARBA00049563"/>
    </source>
</evidence>